<dbReference type="CDD" id="cd21631">
    <property type="entry name" value="RHH_CopG_NikR-like"/>
    <property type="match status" value="1"/>
</dbReference>
<dbReference type="GO" id="GO:0006355">
    <property type="term" value="P:regulation of DNA-templated transcription"/>
    <property type="evidence" value="ECO:0007669"/>
    <property type="project" value="InterPro"/>
</dbReference>
<dbReference type="InterPro" id="IPR002145">
    <property type="entry name" value="CopG"/>
</dbReference>
<evidence type="ECO:0000313" key="4">
    <source>
        <dbReference type="Proteomes" id="UP000247892"/>
    </source>
</evidence>
<comment type="caution">
    <text evidence="3">The sequence shown here is derived from an EMBL/GenBank/DDBJ whole genome shotgun (WGS) entry which is preliminary data.</text>
</comment>
<evidence type="ECO:0000259" key="2">
    <source>
        <dbReference type="Pfam" id="PF01402"/>
    </source>
</evidence>
<gene>
    <name evidence="3" type="ORF">BA062_33255</name>
</gene>
<dbReference type="OrthoDB" id="3542100at2"/>
<dbReference type="Proteomes" id="UP000247892">
    <property type="component" value="Unassembled WGS sequence"/>
</dbReference>
<evidence type="ECO:0000313" key="3">
    <source>
        <dbReference type="EMBL" id="PXY20128.1"/>
    </source>
</evidence>
<dbReference type="AlphaFoldDB" id="A0A318LEQ1"/>
<evidence type="ECO:0000256" key="1">
    <source>
        <dbReference type="SAM" id="MobiDB-lite"/>
    </source>
</evidence>
<protein>
    <submittedName>
        <fullName evidence="3">CopG family transcriptional regulator</fullName>
    </submittedName>
</protein>
<dbReference type="InterPro" id="IPR013321">
    <property type="entry name" value="Arc_rbn_hlx_hlx"/>
</dbReference>
<name>A0A318LEQ1_9PSEU</name>
<dbReference type="EMBL" id="MASU01000017">
    <property type="protein sequence ID" value="PXY20128.1"/>
    <property type="molecule type" value="Genomic_DNA"/>
</dbReference>
<organism evidence="3 4">
    <name type="scientific">Prauserella flavalba</name>
    <dbReference type="NCBI Taxonomy" id="1477506"/>
    <lineage>
        <taxon>Bacteria</taxon>
        <taxon>Bacillati</taxon>
        <taxon>Actinomycetota</taxon>
        <taxon>Actinomycetes</taxon>
        <taxon>Pseudonocardiales</taxon>
        <taxon>Pseudonocardiaceae</taxon>
        <taxon>Prauserella</taxon>
    </lineage>
</organism>
<feature type="domain" description="Ribbon-helix-helix protein CopG" evidence="2">
    <location>
        <begin position="3"/>
        <end position="40"/>
    </location>
</feature>
<reference evidence="3 4" key="1">
    <citation type="submission" date="2016-07" db="EMBL/GenBank/DDBJ databases">
        <title>Draft genome sequence of Prauserella sp. YIM 121212, isolated from alkaline soil.</title>
        <authorList>
            <person name="Ruckert C."/>
            <person name="Albersmeier A."/>
            <person name="Jiang C.-L."/>
            <person name="Jiang Y."/>
            <person name="Kalinowski J."/>
            <person name="Schneider O."/>
            <person name="Winkler A."/>
            <person name="Zotchev S.B."/>
        </authorList>
    </citation>
    <scope>NUCLEOTIDE SEQUENCE [LARGE SCALE GENOMIC DNA]</scope>
    <source>
        <strain evidence="3 4">YIM 121212</strain>
    </source>
</reference>
<keyword evidence="4" id="KW-1185">Reference proteome</keyword>
<feature type="region of interest" description="Disordered" evidence="1">
    <location>
        <begin position="43"/>
        <end position="65"/>
    </location>
</feature>
<dbReference type="Gene3D" id="1.10.1220.10">
    <property type="entry name" value="Met repressor-like"/>
    <property type="match status" value="1"/>
</dbReference>
<accession>A0A318LEQ1</accession>
<dbReference type="Pfam" id="PF01402">
    <property type="entry name" value="RHH_1"/>
    <property type="match status" value="1"/>
</dbReference>
<proteinExistence type="predicted"/>
<dbReference type="RefSeq" id="WP_110343205.1">
    <property type="nucleotide sequence ID" value="NZ_JBHVKT010000033.1"/>
</dbReference>
<sequence length="80" mass="8895">MVKTTVYLPDDLEVRLDAEAAATGVSKAELIRRGIALLLDSSSRPKQARSLPVFTSGRPKTPDELDDAVYEHIKDRSTRR</sequence>